<dbReference type="PANTHER" id="PTHR30005">
    <property type="entry name" value="EXOPOLYPHOSPHATASE"/>
    <property type="match status" value="1"/>
</dbReference>
<feature type="domain" description="Ppx/GppA phosphatase N-terminal" evidence="5">
    <location>
        <begin position="48"/>
        <end position="327"/>
    </location>
</feature>
<comment type="catalytic activity">
    <reaction evidence="4">
        <text>[phosphate](n) + H2O = [phosphate](n-1) + phosphate + H(+)</text>
        <dbReference type="Rhea" id="RHEA:21528"/>
        <dbReference type="Rhea" id="RHEA-COMP:9859"/>
        <dbReference type="Rhea" id="RHEA-COMP:14279"/>
        <dbReference type="ChEBI" id="CHEBI:15377"/>
        <dbReference type="ChEBI" id="CHEBI:15378"/>
        <dbReference type="ChEBI" id="CHEBI:16838"/>
        <dbReference type="ChEBI" id="CHEBI:43474"/>
        <dbReference type="EC" id="3.6.1.11"/>
    </reaction>
</comment>
<dbReference type="Gene3D" id="3.30.420.150">
    <property type="entry name" value="Exopolyphosphatase. Domain 2"/>
    <property type="match status" value="1"/>
</dbReference>
<evidence type="ECO:0000256" key="2">
    <source>
        <dbReference type="ARBA" id="ARBA00012451"/>
    </source>
</evidence>
<feature type="domain" description="Exopolyphosphatase C-terminal" evidence="6">
    <location>
        <begin position="335"/>
        <end position="517"/>
    </location>
</feature>
<gene>
    <name evidence="7" type="ORF">FHS82_000133</name>
</gene>
<name>A0ABX0UXJ2_9HYPH</name>
<dbReference type="InterPro" id="IPR050273">
    <property type="entry name" value="GppA/Ppx_hydrolase"/>
</dbReference>
<proteinExistence type="inferred from homology"/>
<dbReference type="GO" id="GO:0008894">
    <property type="term" value="F:guanosine-5'-triphosphate,3'-diphosphate diphosphatase activity"/>
    <property type="evidence" value="ECO:0007669"/>
    <property type="project" value="UniProtKB-EC"/>
</dbReference>
<reference evidence="7 8" key="1">
    <citation type="submission" date="2020-03" db="EMBL/GenBank/DDBJ databases">
        <title>Genomic Encyclopedia of Type Strains, Phase IV (KMG-IV): sequencing the most valuable type-strain genomes for metagenomic binning, comparative biology and taxonomic classification.</title>
        <authorList>
            <person name="Goeker M."/>
        </authorList>
    </citation>
    <scope>NUCLEOTIDE SEQUENCE [LARGE SCALE GENOMIC DNA]</scope>
    <source>
        <strain evidence="7 8">DSM 103870</strain>
    </source>
</reference>
<dbReference type="Proteomes" id="UP001429580">
    <property type="component" value="Unassembled WGS sequence"/>
</dbReference>
<evidence type="ECO:0000313" key="8">
    <source>
        <dbReference type="Proteomes" id="UP001429580"/>
    </source>
</evidence>
<evidence type="ECO:0000256" key="4">
    <source>
        <dbReference type="ARBA" id="ARBA00047607"/>
    </source>
</evidence>
<keyword evidence="8" id="KW-1185">Reference proteome</keyword>
<dbReference type="Gene3D" id="3.30.420.40">
    <property type="match status" value="1"/>
</dbReference>
<dbReference type="Pfam" id="PF02541">
    <property type="entry name" value="Ppx-GppA"/>
    <property type="match status" value="1"/>
</dbReference>
<keyword evidence="3 7" id="KW-0378">Hydrolase</keyword>
<dbReference type="SUPFAM" id="SSF53067">
    <property type="entry name" value="Actin-like ATPase domain"/>
    <property type="match status" value="2"/>
</dbReference>
<dbReference type="Pfam" id="PF21697">
    <property type="entry name" value="Ppx_C"/>
    <property type="match status" value="1"/>
</dbReference>
<dbReference type="CDD" id="cd24052">
    <property type="entry name" value="ASKHA_NBD_HpPPX-GppA-like"/>
    <property type="match status" value="1"/>
</dbReference>
<dbReference type="NCBIfam" id="TIGR03706">
    <property type="entry name" value="exo_poly_only"/>
    <property type="match status" value="1"/>
</dbReference>
<dbReference type="GO" id="GO:0004309">
    <property type="term" value="F:exopolyphosphatase activity"/>
    <property type="evidence" value="ECO:0007669"/>
    <property type="project" value="UniProtKB-EC"/>
</dbReference>
<dbReference type="InterPro" id="IPR048951">
    <property type="entry name" value="Ppx_C"/>
</dbReference>
<sequence>MPPDQGFRAHGAADQGARIVEQPQYLGRAGNGSPIAIIDIGSNSIRLVVYEELSRSPAQLFNEKVLCGLGRSVVSTGRLPEDAVERALKALARFRILCDAIKVERVHVLATAAARDAANGPDFIAEAERILGYKIELLSGRREAQLSAYGILSGFHHADGVVGDLGGGSLELIDVIGNTVAQGITTKLGGLALQDVTGGSLKRAVRVIRDALADAAPLDALRGRNFYAVGGTWRALAALHMAQKAYPLHVMHGYSIPARDAVEFTKLVERADTDMLESIESVSEARRPLLGYGALLLDEIIRRGRPEAVVMSAQGVREGLLYELLNEEERRTDPLLAGAGELNRLMSRSPGHATDLIAWTARLSASLHLDETEDERRQREAVCLLSDLAWRTHPDYRGEQSLSLIAHAGLTGVDHPGRAFIALSVFFRHEGLSLDGASSRMRELVSPRMLNRARILGGMLRVAYLVSAAMPGVLPRTPLVGSGARLALSLPGDLEPVANERLVNRLRQLARIVGRDPAVVTVPNPGGGAA</sequence>
<evidence type="ECO:0000313" key="7">
    <source>
        <dbReference type="EMBL" id="NIJ56320.1"/>
    </source>
</evidence>
<dbReference type="InterPro" id="IPR043129">
    <property type="entry name" value="ATPase_NBD"/>
</dbReference>
<evidence type="ECO:0000256" key="1">
    <source>
        <dbReference type="ARBA" id="ARBA00007125"/>
    </source>
</evidence>
<dbReference type="EC" id="3.6.1.11" evidence="2"/>
<dbReference type="InterPro" id="IPR003695">
    <property type="entry name" value="Ppx_GppA_N"/>
</dbReference>
<dbReference type="EMBL" id="JAASQI010000001">
    <property type="protein sequence ID" value="NIJ56320.1"/>
    <property type="molecule type" value="Genomic_DNA"/>
</dbReference>
<dbReference type="Gene3D" id="1.10.3210.10">
    <property type="entry name" value="Hypothetical protein af1432"/>
    <property type="match status" value="1"/>
</dbReference>
<evidence type="ECO:0000259" key="6">
    <source>
        <dbReference type="Pfam" id="PF21697"/>
    </source>
</evidence>
<protein>
    <recommendedName>
        <fullName evidence="2">exopolyphosphatase</fullName>
        <ecNumber evidence="2">3.6.1.11</ecNumber>
    </recommendedName>
</protein>
<organism evidence="7 8">
    <name type="scientific">Pseudochelatococcus lubricantis</name>
    <dbReference type="NCBI Taxonomy" id="1538102"/>
    <lineage>
        <taxon>Bacteria</taxon>
        <taxon>Pseudomonadati</taxon>
        <taxon>Pseudomonadota</taxon>
        <taxon>Alphaproteobacteria</taxon>
        <taxon>Hyphomicrobiales</taxon>
        <taxon>Chelatococcaceae</taxon>
        <taxon>Pseudochelatococcus</taxon>
    </lineage>
</organism>
<comment type="similarity">
    <text evidence="1">Belongs to the GppA/Ppx family.</text>
</comment>
<evidence type="ECO:0000256" key="3">
    <source>
        <dbReference type="ARBA" id="ARBA00022801"/>
    </source>
</evidence>
<evidence type="ECO:0000259" key="5">
    <source>
        <dbReference type="Pfam" id="PF02541"/>
    </source>
</evidence>
<dbReference type="PANTHER" id="PTHR30005:SF0">
    <property type="entry name" value="RETROGRADE REGULATION PROTEIN 2"/>
    <property type="match status" value="1"/>
</dbReference>
<comment type="caution">
    <text evidence="7">The sequence shown here is derived from an EMBL/GenBank/DDBJ whole genome shotgun (WGS) entry which is preliminary data.</text>
</comment>
<accession>A0ABX0UXJ2</accession>
<dbReference type="InterPro" id="IPR022371">
    <property type="entry name" value="Exopolyphosphatase"/>
</dbReference>
<dbReference type="SUPFAM" id="SSF109604">
    <property type="entry name" value="HD-domain/PDEase-like"/>
    <property type="match status" value="1"/>
</dbReference>